<accession>A0A2H0KFZ2</accession>
<dbReference type="EMBL" id="PCVI01000032">
    <property type="protein sequence ID" value="PIQ70147.1"/>
    <property type="molecule type" value="Genomic_DNA"/>
</dbReference>
<feature type="transmembrane region" description="Helical" evidence="1">
    <location>
        <begin position="21"/>
        <end position="47"/>
    </location>
</feature>
<proteinExistence type="predicted"/>
<keyword evidence="1" id="KW-0472">Membrane</keyword>
<evidence type="ECO:0000256" key="1">
    <source>
        <dbReference type="SAM" id="Phobius"/>
    </source>
</evidence>
<keyword evidence="1" id="KW-0812">Transmembrane</keyword>
<gene>
    <name evidence="2" type="ORF">COV89_02060</name>
</gene>
<evidence type="ECO:0000313" key="2">
    <source>
        <dbReference type="EMBL" id="PIQ70147.1"/>
    </source>
</evidence>
<comment type="caution">
    <text evidence="2">The sequence shown here is derived from an EMBL/GenBank/DDBJ whole genome shotgun (WGS) entry which is preliminary data.</text>
</comment>
<feature type="transmembrane region" description="Helical" evidence="1">
    <location>
        <begin position="53"/>
        <end position="70"/>
    </location>
</feature>
<dbReference type="AlphaFoldDB" id="A0A2H0KFZ2"/>
<reference evidence="2 3" key="1">
    <citation type="submission" date="2017-09" db="EMBL/GenBank/DDBJ databases">
        <title>Depth-based differentiation of microbial function through sediment-hosted aquifers and enrichment of novel symbionts in the deep terrestrial subsurface.</title>
        <authorList>
            <person name="Probst A.J."/>
            <person name="Ladd B."/>
            <person name="Jarett J.K."/>
            <person name="Geller-Mcgrath D.E."/>
            <person name="Sieber C.M."/>
            <person name="Emerson J.B."/>
            <person name="Anantharaman K."/>
            <person name="Thomas B.C."/>
            <person name="Malmstrom R."/>
            <person name="Stieglmeier M."/>
            <person name="Klingl A."/>
            <person name="Woyke T."/>
            <person name="Ryan C.M."/>
            <person name="Banfield J.F."/>
        </authorList>
    </citation>
    <scope>NUCLEOTIDE SEQUENCE [LARGE SCALE GENOMIC DNA]</scope>
    <source>
        <strain evidence="2">CG11_big_fil_rev_8_21_14_0_20_40_12</strain>
    </source>
</reference>
<name>A0A2H0KFZ2_9BACT</name>
<keyword evidence="1" id="KW-1133">Transmembrane helix</keyword>
<protein>
    <submittedName>
        <fullName evidence="2">Uncharacterized protein</fullName>
    </submittedName>
</protein>
<dbReference type="Proteomes" id="UP000231371">
    <property type="component" value="Unassembled WGS sequence"/>
</dbReference>
<organism evidence="2 3">
    <name type="scientific">Candidatus Shapirobacteria bacterium CG11_big_fil_rev_8_21_14_0_20_40_12</name>
    <dbReference type="NCBI Taxonomy" id="1974889"/>
    <lineage>
        <taxon>Bacteria</taxon>
        <taxon>Candidatus Shapironibacteriota</taxon>
    </lineage>
</organism>
<evidence type="ECO:0000313" key="3">
    <source>
        <dbReference type="Proteomes" id="UP000231371"/>
    </source>
</evidence>
<sequence>MENNQENKTKTYKLKKVHLGLELIGGVFGWLWIITSVATIVVLVLAIVSDFSWWWVVILLVVSLFLKQVTRNYRDEWLDTGAEINELDNKK</sequence>